<reference evidence="1 2" key="1">
    <citation type="submission" date="2020-06" db="EMBL/GenBank/DDBJ databases">
        <authorList>
            <person name="Li R."/>
            <person name="Bekaert M."/>
        </authorList>
    </citation>
    <scope>NUCLEOTIDE SEQUENCE [LARGE SCALE GENOMIC DNA]</scope>
    <source>
        <strain evidence="2">wild</strain>
    </source>
</reference>
<proteinExistence type="predicted"/>
<name>A0A6J8BLQ8_MYTCO</name>
<keyword evidence="2" id="KW-1185">Reference proteome</keyword>
<protein>
    <submittedName>
        <fullName evidence="1">Uncharacterized protein</fullName>
    </submittedName>
</protein>
<organism evidence="1 2">
    <name type="scientific">Mytilus coruscus</name>
    <name type="common">Sea mussel</name>
    <dbReference type="NCBI Taxonomy" id="42192"/>
    <lineage>
        <taxon>Eukaryota</taxon>
        <taxon>Metazoa</taxon>
        <taxon>Spiralia</taxon>
        <taxon>Lophotrochozoa</taxon>
        <taxon>Mollusca</taxon>
        <taxon>Bivalvia</taxon>
        <taxon>Autobranchia</taxon>
        <taxon>Pteriomorphia</taxon>
        <taxon>Mytilida</taxon>
        <taxon>Mytiloidea</taxon>
        <taxon>Mytilidae</taxon>
        <taxon>Mytilinae</taxon>
        <taxon>Mytilus</taxon>
    </lineage>
</organism>
<dbReference type="AlphaFoldDB" id="A0A6J8BLQ8"/>
<dbReference type="Proteomes" id="UP000507470">
    <property type="component" value="Unassembled WGS sequence"/>
</dbReference>
<sequence length="158" mass="18225">MHVKYSKYHLVKILNSDGKLVRNTVEFMREEKSSSDAYSTWVKNHKISYKSCSQPRAGVSVDDPGWNSRFKLVFGTLAYSFKNSSLCFPPPRSLLFNGSKDVSEFIDLFRILHNFANRTRNVSDSSITFNQNDYSAIVLSTSDVERETECKMWQTKRS</sequence>
<dbReference type="OrthoDB" id="6158651at2759"/>
<gene>
    <name evidence="1" type="ORF">MCOR_20496</name>
</gene>
<accession>A0A6J8BLQ8</accession>
<evidence type="ECO:0000313" key="1">
    <source>
        <dbReference type="EMBL" id="CAC5384895.1"/>
    </source>
</evidence>
<evidence type="ECO:0000313" key="2">
    <source>
        <dbReference type="Proteomes" id="UP000507470"/>
    </source>
</evidence>
<dbReference type="EMBL" id="CACVKT020003670">
    <property type="protein sequence ID" value="CAC5384895.1"/>
    <property type="molecule type" value="Genomic_DNA"/>
</dbReference>